<dbReference type="EMBL" id="POUD01000001">
    <property type="protein sequence ID" value="PZG23729.1"/>
    <property type="molecule type" value="Genomic_DNA"/>
</dbReference>
<name>A0A2W2F312_9ACTN</name>
<accession>A0A2W2F312</accession>
<comment type="caution">
    <text evidence="1">The sequence shown here is derived from an EMBL/GenBank/DDBJ whole genome shotgun (WGS) entry which is preliminary data.</text>
</comment>
<proteinExistence type="predicted"/>
<evidence type="ECO:0000313" key="1">
    <source>
        <dbReference type="EMBL" id="PZG23729.1"/>
    </source>
</evidence>
<organism evidence="1 2">
    <name type="scientific">Nonomuraea aridisoli</name>
    <dbReference type="NCBI Taxonomy" id="2070368"/>
    <lineage>
        <taxon>Bacteria</taxon>
        <taxon>Bacillati</taxon>
        <taxon>Actinomycetota</taxon>
        <taxon>Actinomycetes</taxon>
        <taxon>Streptosporangiales</taxon>
        <taxon>Streptosporangiaceae</taxon>
        <taxon>Nonomuraea</taxon>
    </lineage>
</organism>
<keyword evidence="2" id="KW-1185">Reference proteome</keyword>
<evidence type="ECO:0000313" key="2">
    <source>
        <dbReference type="Proteomes" id="UP000249304"/>
    </source>
</evidence>
<gene>
    <name evidence="1" type="ORF">C1J01_00455</name>
</gene>
<dbReference type="AlphaFoldDB" id="A0A2W2F312"/>
<reference evidence="1 2" key="1">
    <citation type="submission" date="2018-01" db="EMBL/GenBank/DDBJ databases">
        <title>Draft genome sequence of Nonomuraea sp. KC333.</title>
        <authorList>
            <person name="Sahin N."/>
            <person name="Saygin H."/>
            <person name="Ay H."/>
        </authorList>
    </citation>
    <scope>NUCLEOTIDE SEQUENCE [LARGE SCALE GENOMIC DNA]</scope>
    <source>
        <strain evidence="1 2">KC333</strain>
    </source>
</reference>
<sequence>MQFGLLGVFFERGDEDLALQSPDGEDHPAAVRLEAWDAPPPDPGAPWSLVEETTVEGGTGFVAAGSAAEEASRRLIIGPPHFLYGVTAHVQPGEELPEFVSDEQFERAWEERAPEQWLIRFWPVRDVFDPARHARPDGAHGRRPRPVEVPVSTAGQWPAARISPRQAALEEHLARQGMTMADFLTDQGLPPDLPFDRWQAAMAEREAPALAAREGWPLWLTELVRTYAHVVGHRHRLTEEAEHWDEEGRAVRAQDLAESLYAAEILNPDGTTFTADVQAYDPQPGETYRGWRWDYAHRPRRETFGVGRRVVCHDTMSGKVLVTGIVTVLGRDRQGGYEVRDATPAEAARLRCAEEAWSDGRLRPTGPTVGDRSVPYW</sequence>
<dbReference type="Proteomes" id="UP000249304">
    <property type="component" value="Unassembled WGS sequence"/>
</dbReference>
<protein>
    <submittedName>
        <fullName evidence="1">Uncharacterized protein</fullName>
    </submittedName>
</protein>